<protein>
    <submittedName>
        <fullName evidence="5">Lrp/AsnC family transcriptional regulator</fullName>
    </submittedName>
</protein>
<organism evidence="5 6">
    <name type="scientific">Aliikangiella coralliicola</name>
    <dbReference type="NCBI Taxonomy" id="2592383"/>
    <lineage>
        <taxon>Bacteria</taxon>
        <taxon>Pseudomonadati</taxon>
        <taxon>Pseudomonadota</taxon>
        <taxon>Gammaproteobacteria</taxon>
        <taxon>Oceanospirillales</taxon>
        <taxon>Pleioneaceae</taxon>
        <taxon>Aliikangiella</taxon>
    </lineage>
</organism>
<dbReference type="PRINTS" id="PR00033">
    <property type="entry name" value="HTHASNC"/>
</dbReference>
<dbReference type="SUPFAM" id="SSF46785">
    <property type="entry name" value="Winged helix' DNA-binding domain"/>
    <property type="match status" value="1"/>
</dbReference>
<dbReference type="EMBL" id="VIKS01000004">
    <property type="protein sequence ID" value="TQV88472.1"/>
    <property type="molecule type" value="Genomic_DNA"/>
</dbReference>
<accession>A0A545UG73</accession>
<evidence type="ECO:0000256" key="2">
    <source>
        <dbReference type="ARBA" id="ARBA00023125"/>
    </source>
</evidence>
<keyword evidence="1" id="KW-0805">Transcription regulation</keyword>
<dbReference type="GO" id="GO:0043565">
    <property type="term" value="F:sequence-specific DNA binding"/>
    <property type="evidence" value="ECO:0007669"/>
    <property type="project" value="InterPro"/>
</dbReference>
<dbReference type="InterPro" id="IPR011991">
    <property type="entry name" value="ArsR-like_HTH"/>
</dbReference>
<gene>
    <name evidence="5" type="ORF">FLL46_08080</name>
</gene>
<dbReference type="AlphaFoldDB" id="A0A545UG73"/>
<evidence type="ECO:0000256" key="3">
    <source>
        <dbReference type="ARBA" id="ARBA00023163"/>
    </source>
</evidence>
<evidence type="ECO:0000313" key="5">
    <source>
        <dbReference type="EMBL" id="TQV88472.1"/>
    </source>
</evidence>
<dbReference type="Gene3D" id="1.10.10.10">
    <property type="entry name" value="Winged helix-like DNA-binding domain superfamily/Winged helix DNA-binding domain"/>
    <property type="match status" value="1"/>
</dbReference>
<dbReference type="InterPro" id="IPR019887">
    <property type="entry name" value="Tscrpt_reg_AsnC/Lrp_C"/>
</dbReference>
<dbReference type="PANTHER" id="PTHR30154:SF34">
    <property type="entry name" value="TRANSCRIPTIONAL REGULATOR AZLB"/>
    <property type="match status" value="1"/>
</dbReference>
<keyword evidence="3" id="KW-0804">Transcription</keyword>
<evidence type="ECO:0000313" key="6">
    <source>
        <dbReference type="Proteomes" id="UP000315439"/>
    </source>
</evidence>
<dbReference type="Gene3D" id="3.30.70.920">
    <property type="match status" value="1"/>
</dbReference>
<keyword evidence="6" id="KW-1185">Reference proteome</keyword>
<dbReference type="GO" id="GO:0006355">
    <property type="term" value="P:regulation of DNA-templated transcription"/>
    <property type="evidence" value="ECO:0007669"/>
    <property type="project" value="UniProtKB-ARBA"/>
</dbReference>
<dbReference type="CDD" id="cd00090">
    <property type="entry name" value="HTH_ARSR"/>
    <property type="match status" value="1"/>
</dbReference>
<dbReference type="SUPFAM" id="SSF54909">
    <property type="entry name" value="Dimeric alpha+beta barrel"/>
    <property type="match status" value="1"/>
</dbReference>
<evidence type="ECO:0000256" key="1">
    <source>
        <dbReference type="ARBA" id="ARBA00023015"/>
    </source>
</evidence>
<dbReference type="InterPro" id="IPR011008">
    <property type="entry name" value="Dimeric_a/b-barrel"/>
</dbReference>
<name>A0A545UG73_9GAMM</name>
<dbReference type="RefSeq" id="WP_142892980.1">
    <property type="nucleotide sequence ID" value="NZ_ML660162.1"/>
</dbReference>
<sequence>MSLDRRDLQILKLLQKDGRISNQELADKIALSPSACLARVKKLEQQGFIEGYRTKIILEKLGPVLMAFMEVTLGNHFPEDFKKFDGFIKEIDEVVESFVVGSNFDYLLQVVVSDMTELRNLSNRILESKLGVVKLNTFPVIERNKSFSGYPLEKLARN</sequence>
<dbReference type="Pfam" id="PF01037">
    <property type="entry name" value="AsnC_trans_reg"/>
    <property type="match status" value="1"/>
</dbReference>
<dbReference type="InterPro" id="IPR019885">
    <property type="entry name" value="Tscrpt_reg_HTH_AsnC-type_CS"/>
</dbReference>
<dbReference type="GO" id="GO:0043200">
    <property type="term" value="P:response to amino acid"/>
    <property type="evidence" value="ECO:0007669"/>
    <property type="project" value="TreeGrafter"/>
</dbReference>
<dbReference type="FunFam" id="1.10.10.10:FF:000186">
    <property type="entry name" value="AsnC family transcriptional regulator"/>
    <property type="match status" value="1"/>
</dbReference>
<reference evidence="5 6" key="1">
    <citation type="submission" date="2019-07" db="EMBL/GenBank/DDBJ databases">
        <title>Draft genome for Aliikangiella sp. M105.</title>
        <authorList>
            <person name="Wang G."/>
        </authorList>
    </citation>
    <scope>NUCLEOTIDE SEQUENCE [LARGE SCALE GENOMIC DNA]</scope>
    <source>
        <strain evidence="5 6">M105</strain>
    </source>
</reference>
<dbReference type="GO" id="GO:0005829">
    <property type="term" value="C:cytosol"/>
    <property type="evidence" value="ECO:0007669"/>
    <property type="project" value="TreeGrafter"/>
</dbReference>
<dbReference type="InterPro" id="IPR000485">
    <property type="entry name" value="AsnC-type_HTH_dom"/>
</dbReference>
<dbReference type="PROSITE" id="PS50956">
    <property type="entry name" value="HTH_ASNC_2"/>
    <property type="match status" value="1"/>
</dbReference>
<dbReference type="InterPro" id="IPR019888">
    <property type="entry name" value="Tscrpt_reg_AsnC-like"/>
</dbReference>
<keyword evidence="2" id="KW-0238">DNA-binding</keyword>
<comment type="caution">
    <text evidence="5">The sequence shown here is derived from an EMBL/GenBank/DDBJ whole genome shotgun (WGS) entry which is preliminary data.</text>
</comment>
<dbReference type="OrthoDB" id="8590699at2"/>
<dbReference type="PANTHER" id="PTHR30154">
    <property type="entry name" value="LEUCINE-RESPONSIVE REGULATORY PROTEIN"/>
    <property type="match status" value="1"/>
</dbReference>
<dbReference type="Proteomes" id="UP000315439">
    <property type="component" value="Unassembled WGS sequence"/>
</dbReference>
<proteinExistence type="predicted"/>
<evidence type="ECO:0000259" key="4">
    <source>
        <dbReference type="PROSITE" id="PS50956"/>
    </source>
</evidence>
<dbReference type="PROSITE" id="PS00519">
    <property type="entry name" value="HTH_ASNC_1"/>
    <property type="match status" value="1"/>
</dbReference>
<feature type="domain" description="HTH asnC-type" evidence="4">
    <location>
        <begin position="3"/>
        <end position="64"/>
    </location>
</feature>
<dbReference type="Pfam" id="PF13412">
    <property type="entry name" value="HTH_24"/>
    <property type="match status" value="1"/>
</dbReference>
<dbReference type="InterPro" id="IPR036388">
    <property type="entry name" value="WH-like_DNA-bd_sf"/>
</dbReference>
<dbReference type="InterPro" id="IPR036390">
    <property type="entry name" value="WH_DNA-bd_sf"/>
</dbReference>
<dbReference type="SMART" id="SM00344">
    <property type="entry name" value="HTH_ASNC"/>
    <property type="match status" value="1"/>
</dbReference>